<comment type="caution">
    <text evidence="1">The sequence shown here is derived from an EMBL/GenBank/DDBJ whole genome shotgun (WGS) entry which is preliminary data.</text>
</comment>
<evidence type="ECO:0000313" key="2">
    <source>
        <dbReference type="Proteomes" id="UP000070195"/>
    </source>
</evidence>
<sequence length="81" mass="9425">MGTGIGFGTIGKTVPVKPTHGRSCIDLFRDAVQSNPPIPKLFLNFEQIDQRPAEAVQFPENYHMNIYIVRYDEKMRRKCWR</sequence>
<proteinExistence type="predicted"/>
<dbReference type="EMBL" id="LHXM01000009">
    <property type="protein sequence ID" value="KXA91851.1"/>
    <property type="molecule type" value="Genomic_DNA"/>
</dbReference>
<name>A0A133UCD3_9EURY</name>
<gene>
    <name evidence="1" type="ORF">AKJ63_00660</name>
</gene>
<evidence type="ECO:0000313" key="1">
    <source>
        <dbReference type="EMBL" id="KXA91851.1"/>
    </source>
</evidence>
<reference evidence="1 2" key="1">
    <citation type="journal article" date="2016" name="Sci. Rep.">
        <title>Metabolic traits of an uncultured archaeal lineage -MSBL1- from brine pools of the Red Sea.</title>
        <authorList>
            <person name="Mwirichia R."/>
            <person name="Alam I."/>
            <person name="Rashid M."/>
            <person name="Vinu M."/>
            <person name="Ba-Alawi W."/>
            <person name="Anthony Kamau A."/>
            <person name="Kamanda Ngugi D."/>
            <person name="Goker M."/>
            <person name="Klenk H.P."/>
            <person name="Bajic V."/>
            <person name="Stingl U."/>
        </authorList>
    </citation>
    <scope>NUCLEOTIDE SEQUENCE [LARGE SCALE GENOMIC DNA]</scope>
    <source>
        <strain evidence="1">SCGC-AAA259D18</strain>
    </source>
</reference>
<protein>
    <submittedName>
        <fullName evidence="1">Uncharacterized protein</fullName>
    </submittedName>
</protein>
<dbReference type="AlphaFoldDB" id="A0A133UCD3"/>
<dbReference type="Proteomes" id="UP000070195">
    <property type="component" value="Unassembled WGS sequence"/>
</dbReference>
<accession>A0A133UCD3</accession>
<keyword evidence="2" id="KW-1185">Reference proteome</keyword>
<organism evidence="1 2">
    <name type="scientific">candidate division MSBL1 archaeon SCGC-AAA259D18</name>
    <dbReference type="NCBI Taxonomy" id="1698262"/>
    <lineage>
        <taxon>Archaea</taxon>
        <taxon>Methanobacteriati</taxon>
        <taxon>Methanobacteriota</taxon>
        <taxon>candidate division MSBL1</taxon>
    </lineage>
</organism>